<dbReference type="AlphaFoldDB" id="A0A2V0NTI7"/>
<dbReference type="EMBL" id="BDRX01000003">
    <property type="protein sequence ID" value="GBF88145.1"/>
    <property type="molecule type" value="Genomic_DNA"/>
</dbReference>
<keyword evidence="3" id="KW-1185">Reference proteome</keyword>
<evidence type="ECO:0000313" key="3">
    <source>
        <dbReference type="Proteomes" id="UP000247498"/>
    </source>
</evidence>
<reference evidence="2 3" key="1">
    <citation type="journal article" date="2018" name="Sci. Rep.">
        <title>Raphidocelis subcapitata (=Pseudokirchneriella subcapitata) provides an insight into genome evolution and environmental adaptations in the Sphaeropleales.</title>
        <authorList>
            <person name="Suzuki S."/>
            <person name="Yamaguchi H."/>
            <person name="Nakajima N."/>
            <person name="Kawachi M."/>
        </authorList>
    </citation>
    <scope>NUCLEOTIDE SEQUENCE [LARGE SCALE GENOMIC DNA]</scope>
    <source>
        <strain evidence="2 3">NIES-35</strain>
    </source>
</reference>
<evidence type="ECO:0000313" key="2">
    <source>
        <dbReference type="EMBL" id="GBF88145.1"/>
    </source>
</evidence>
<name>A0A2V0NTI7_9CHLO</name>
<feature type="signal peptide" evidence="1">
    <location>
        <begin position="1"/>
        <end position="23"/>
    </location>
</feature>
<proteinExistence type="predicted"/>
<organism evidence="2 3">
    <name type="scientific">Raphidocelis subcapitata</name>
    <dbReference type="NCBI Taxonomy" id="307507"/>
    <lineage>
        <taxon>Eukaryota</taxon>
        <taxon>Viridiplantae</taxon>
        <taxon>Chlorophyta</taxon>
        <taxon>core chlorophytes</taxon>
        <taxon>Chlorophyceae</taxon>
        <taxon>CS clade</taxon>
        <taxon>Sphaeropleales</taxon>
        <taxon>Selenastraceae</taxon>
        <taxon>Raphidocelis</taxon>
    </lineage>
</organism>
<feature type="chain" id="PRO_5016053950" evidence="1">
    <location>
        <begin position="24"/>
        <end position="192"/>
    </location>
</feature>
<evidence type="ECO:0000256" key="1">
    <source>
        <dbReference type="SAM" id="SignalP"/>
    </source>
</evidence>
<dbReference type="InParanoid" id="A0A2V0NTI7"/>
<comment type="caution">
    <text evidence="2">The sequence shown here is derived from an EMBL/GenBank/DDBJ whole genome shotgun (WGS) entry which is preliminary data.</text>
</comment>
<sequence length="192" mass="20514">MARPAAAAAALLMLAGLAALAAAESDRFSLPIMSKFDELDTDVLKVRMEQASVLWKTETASNGNCVVPTSPCSGNLLTSWFEAANAAERSWLTMAMIKDAYPKPGNLGVQGDGPDYECKMRGKWSALGADRVAFVNTELTNIVLMKAGRSVFVSYRGTWTDAQANNNRHECASTSDCGGPGGKWEGGRVRFG</sequence>
<dbReference type="OrthoDB" id="556389at2759"/>
<protein>
    <submittedName>
        <fullName evidence="2">Uncharacterized protein</fullName>
    </submittedName>
</protein>
<keyword evidence="1" id="KW-0732">Signal</keyword>
<dbReference type="Proteomes" id="UP000247498">
    <property type="component" value="Unassembled WGS sequence"/>
</dbReference>
<gene>
    <name evidence="2" type="ORF">Rsub_00857</name>
</gene>
<accession>A0A2V0NTI7</accession>